<evidence type="ECO:0000256" key="11">
    <source>
        <dbReference type="ARBA" id="ARBA00022857"/>
    </source>
</evidence>
<dbReference type="NCBIfam" id="NF010480">
    <property type="entry name" value="PRK13905.1"/>
    <property type="match status" value="1"/>
</dbReference>
<evidence type="ECO:0000256" key="5">
    <source>
        <dbReference type="ARBA" id="ARBA00012518"/>
    </source>
</evidence>
<keyword evidence="12 19" id="KW-0133">Cell shape</keyword>
<name>A0ABV7D8V1_9PROT</name>
<keyword evidence="8 19" id="KW-0132">Cell division</keyword>
<evidence type="ECO:0000313" key="22">
    <source>
        <dbReference type="Proteomes" id="UP001595444"/>
    </source>
</evidence>
<feature type="active site" evidence="19">
    <location>
        <position position="297"/>
    </location>
</feature>
<evidence type="ECO:0000256" key="1">
    <source>
        <dbReference type="ARBA" id="ARBA00001974"/>
    </source>
</evidence>
<keyword evidence="14 19" id="KW-0560">Oxidoreductase</keyword>
<dbReference type="PANTHER" id="PTHR21071">
    <property type="entry name" value="UDP-N-ACETYLENOLPYRUVOYLGLUCOSAMINE REDUCTASE"/>
    <property type="match status" value="1"/>
</dbReference>
<evidence type="ECO:0000256" key="6">
    <source>
        <dbReference type="ARBA" id="ARBA00015188"/>
    </source>
</evidence>
<evidence type="ECO:0000256" key="17">
    <source>
        <dbReference type="ARBA" id="ARBA00031026"/>
    </source>
</evidence>
<dbReference type="PROSITE" id="PS51387">
    <property type="entry name" value="FAD_PCMH"/>
    <property type="match status" value="1"/>
</dbReference>
<dbReference type="Gene3D" id="3.30.465.10">
    <property type="match status" value="1"/>
</dbReference>
<evidence type="ECO:0000256" key="14">
    <source>
        <dbReference type="ARBA" id="ARBA00023002"/>
    </source>
</evidence>
<dbReference type="Proteomes" id="UP001595444">
    <property type="component" value="Unassembled WGS sequence"/>
</dbReference>
<keyword evidence="13 19" id="KW-0573">Peptidoglycan synthesis</keyword>
<feature type="domain" description="FAD-binding PCMH-type" evidence="20">
    <location>
        <begin position="34"/>
        <end position="233"/>
    </location>
</feature>
<dbReference type="InterPro" id="IPR036635">
    <property type="entry name" value="MurB_C_sf"/>
</dbReference>
<dbReference type="SUPFAM" id="SSF56176">
    <property type="entry name" value="FAD-binding/transporter-associated domain-like"/>
    <property type="match status" value="1"/>
</dbReference>
<keyword evidence="10 19" id="KW-0274">FAD</keyword>
<comment type="pathway">
    <text evidence="4 19">Cell wall biogenesis; peptidoglycan biosynthesis.</text>
</comment>
<dbReference type="EC" id="1.3.1.98" evidence="5 19"/>
<evidence type="ECO:0000256" key="4">
    <source>
        <dbReference type="ARBA" id="ARBA00004752"/>
    </source>
</evidence>
<comment type="caution">
    <text evidence="21">The sequence shown here is derived from an EMBL/GenBank/DDBJ whole genome shotgun (WGS) entry which is preliminary data.</text>
</comment>
<dbReference type="InterPro" id="IPR016169">
    <property type="entry name" value="FAD-bd_PCMH_sub2"/>
</dbReference>
<dbReference type="GO" id="GO:0008762">
    <property type="term" value="F:UDP-N-acetylmuramate dehydrogenase activity"/>
    <property type="evidence" value="ECO:0007669"/>
    <property type="project" value="UniProtKB-EC"/>
</dbReference>
<evidence type="ECO:0000313" key="21">
    <source>
        <dbReference type="EMBL" id="MFC3053037.1"/>
    </source>
</evidence>
<evidence type="ECO:0000259" key="20">
    <source>
        <dbReference type="PROSITE" id="PS51387"/>
    </source>
</evidence>
<keyword evidence="16 19" id="KW-0961">Cell wall biogenesis/degradation</keyword>
<evidence type="ECO:0000256" key="16">
    <source>
        <dbReference type="ARBA" id="ARBA00023316"/>
    </source>
</evidence>
<keyword evidence="7 19" id="KW-0963">Cytoplasm</keyword>
<evidence type="ECO:0000256" key="2">
    <source>
        <dbReference type="ARBA" id="ARBA00003921"/>
    </source>
</evidence>
<dbReference type="InterPro" id="IPR016167">
    <property type="entry name" value="FAD-bd_PCMH_sub1"/>
</dbReference>
<gene>
    <name evidence="19 21" type="primary">murB</name>
    <name evidence="21" type="ORF">ACFOKA_14070</name>
</gene>
<protein>
    <recommendedName>
        <fullName evidence="6 19">UDP-N-acetylenolpyruvoylglucosamine reductase</fullName>
        <ecNumber evidence="5 19">1.3.1.98</ecNumber>
    </recommendedName>
    <alternativeName>
        <fullName evidence="17 19">UDP-N-acetylmuramate dehydrogenase</fullName>
    </alternativeName>
</protein>
<organism evidence="21 22">
    <name type="scientific">Kordiimonas pumila</name>
    <dbReference type="NCBI Taxonomy" id="2161677"/>
    <lineage>
        <taxon>Bacteria</taxon>
        <taxon>Pseudomonadati</taxon>
        <taxon>Pseudomonadota</taxon>
        <taxon>Alphaproteobacteria</taxon>
        <taxon>Kordiimonadales</taxon>
        <taxon>Kordiimonadaceae</taxon>
        <taxon>Kordiimonas</taxon>
    </lineage>
</organism>
<evidence type="ECO:0000256" key="13">
    <source>
        <dbReference type="ARBA" id="ARBA00022984"/>
    </source>
</evidence>
<dbReference type="Gene3D" id="3.90.78.10">
    <property type="entry name" value="UDP-N-acetylenolpyruvoylglucosamine reductase, C-terminal domain"/>
    <property type="match status" value="1"/>
</dbReference>
<proteinExistence type="inferred from homology"/>
<evidence type="ECO:0000256" key="15">
    <source>
        <dbReference type="ARBA" id="ARBA00023306"/>
    </source>
</evidence>
<comment type="subcellular location">
    <subcellularLocation>
        <location evidence="3 19">Cytoplasm</location>
    </subcellularLocation>
</comment>
<dbReference type="SUPFAM" id="SSF56194">
    <property type="entry name" value="Uridine diphospho-N-Acetylenolpyruvylglucosamine reductase, MurB, C-terminal domain"/>
    <property type="match status" value="1"/>
</dbReference>
<comment type="similarity">
    <text evidence="19">Belongs to the MurB family.</text>
</comment>
<keyword evidence="15 19" id="KW-0131">Cell cycle</keyword>
<comment type="cofactor">
    <cofactor evidence="1 19">
        <name>FAD</name>
        <dbReference type="ChEBI" id="CHEBI:57692"/>
    </cofactor>
</comment>
<dbReference type="InterPro" id="IPR016166">
    <property type="entry name" value="FAD-bd_PCMH"/>
</dbReference>
<sequence length="310" mass="33408">MTVQFSHPDFLDHLPHVRGRIVENASLARLSWFRTGGPAQVLFEPADEADLVAFLRRIPGFIPLTVIGVGSNLLVRDGGVSGVVIRLGRAFADIRIRGDIVKAGAAAVDVHVAKASARGGLTGLEFLIGVPGTVGGALRMNAGAYGQEVSEVLQHAHAVDRYGHIHEFTAQDFKFSYRQCKIDDTMIFLSASFQAQIGEPAAIKARMEEINATRGETQPLGTRTGGSTFKNPEGYKAWELIDAAGCRGMRIGGAQVSEKHCNFLINTGDATAADIEELGETVRRLVKENCGIELEWEIQRIGASLTGEVE</sequence>
<dbReference type="NCBIfam" id="TIGR00179">
    <property type="entry name" value="murB"/>
    <property type="match status" value="1"/>
</dbReference>
<evidence type="ECO:0000256" key="3">
    <source>
        <dbReference type="ARBA" id="ARBA00004496"/>
    </source>
</evidence>
<evidence type="ECO:0000256" key="7">
    <source>
        <dbReference type="ARBA" id="ARBA00022490"/>
    </source>
</evidence>
<keyword evidence="22" id="KW-1185">Reference proteome</keyword>
<evidence type="ECO:0000256" key="12">
    <source>
        <dbReference type="ARBA" id="ARBA00022960"/>
    </source>
</evidence>
<accession>A0ABV7D8V1</accession>
<dbReference type="InterPro" id="IPR006094">
    <property type="entry name" value="Oxid_FAD_bind_N"/>
</dbReference>
<dbReference type="PANTHER" id="PTHR21071:SF4">
    <property type="entry name" value="UDP-N-ACETYLENOLPYRUVOYLGLUCOSAMINE REDUCTASE"/>
    <property type="match status" value="1"/>
</dbReference>
<evidence type="ECO:0000256" key="8">
    <source>
        <dbReference type="ARBA" id="ARBA00022618"/>
    </source>
</evidence>
<dbReference type="InterPro" id="IPR036318">
    <property type="entry name" value="FAD-bd_PCMH-like_sf"/>
</dbReference>
<dbReference type="Pfam" id="PF02873">
    <property type="entry name" value="MurB_C"/>
    <property type="match status" value="1"/>
</dbReference>
<keyword evidence="11 19" id="KW-0521">NADP</keyword>
<reference evidence="22" key="1">
    <citation type="journal article" date="2019" name="Int. J. Syst. Evol. Microbiol.">
        <title>The Global Catalogue of Microorganisms (GCM) 10K type strain sequencing project: providing services to taxonomists for standard genome sequencing and annotation.</title>
        <authorList>
            <consortium name="The Broad Institute Genomics Platform"/>
            <consortium name="The Broad Institute Genome Sequencing Center for Infectious Disease"/>
            <person name="Wu L."/>
            <person name="Ma J."/>
        </authorList>
    </citation>
    <scope>NUCLEOTIDE SEQUENCE [LARGE SCALE GENOMIC DNA]</scope>
    <source>
        <strain evidence="22">KCTC 62164</strain>
    </source>
</reference>
<dbReference type="EMBL" id="JBHRSL010000010">
    <property type="protein sequence ID" value="MFC3053037.1"/>
    <property type="molecule type" value="Genomic_DNA"/>
</dbReference>
<comment type="catalytic activity">
    <reaction evidence="18 19">
        <text>UDP-N-acetyl-alpha-D-muramate + NADP(+) = UDP-N-acetyl-3-O-(1-carboxyvinyl)-alpha-D-glucosamine + NADPH + H(+)</text>
        <dbReference type="Rhea" id="RHEA:12248"/>
        <dbReference type="ChEBI" id="CHEBI:15378"/>
        <dbReference type="ChEBI" id="CHEBI:57783"/>
        <dbReference type="ChEBI" id="CHEBI:58349"/>
        <dbReference type="ChEBI" id="CHEBI:68483"/>
        <dbReference type="ChEBI" id="CHEBI:70757"/>
        <dbReference type="EC" id="1.3.1.98"/>
    </reaction>
</comment>
<dbReference type="RefSeq" id="WP_194213256.1">
    <property type="nucleotide sequence ID" value="NZ_CP061205.1"/>
</dbReference>
<dbReference type="InterPro" id="IPR011601">
    <property type="entry name" value="MurB_C"/>
</dbReference>
<feature type="active site" evidence="19">
    <location>
        <position position="178"/>
    </location>
</feature>
<feature type="active site" description="Proton donor" evidence="19">
    <location>
        <position position="227"/>
    </location>
</feature>
<keyword evidence="9 19" id="KW-0285">Flavoprotein</keyword>
<dbReference type="InterPro" id="IPR003170">
    <property type="entry name" value="MurB"/>
</dbReference>
<dbReference type="Gene3D" id="3.30.43.10">
    <property type="entry name" value="Uridine Diphospho-n-acetylenolpyruvylglucosamine Reductase, domain 2"/>
    <property type="match status" value="1"/>
</dbReference>
<evidence type="ECO:0000256" key="18">
    <source>
        <dbReference type="ARBA" id="ARBA00048914"/>
    </source>
</evidence>
<dbReference type="Pfam" id="PF01565">
    <property type="entry name" value="FAD_binding_4"/>
    <property type="match status" value="1"/>
</dbReference>
<comment type="function">
    <text evidence="2 19">Cell wall formation.</text>
</comment>
<evidence type="ECO:0000256" key="19">
    <source>
        <dbReference type="HAMAP-Rule" id="MF_00037"/>
    </source>
</evidence>
<dbReference type="HAMAP" id="MF_00037">
    <property type="entry name" value="MurB"/>
    <property type="match status" value="1"/>
</dbReference>
<evidence type="ECO:0000256" key="9">
    <source>
        <dbReference type="ARBA" id="ARBA00022630"/>
    </source>
</evidence>
<evidence type="ECO:0000256" key="10">
    <source>
        <dbReference type="ARBA" id="ARBA00022827"/>
    </source>
</evidence>